<evidence type="ECO:0000259" key="1">
    <source>
        <dbReference type="PROSITE" id="PS50011"/>
    </source>
</evidence>
<dbReference type="Proteomes" id="UP000649604">
    <property type="component" value="Unassembled WGS sequence"/>
</dbReference>
<dbReference type="GO" id="GO:0004672">
    <property type="term" value="F:protein kinase activity"/>
    <property type="evidence" value="ECO:0007669"/>
    <property type="project" value="InterPro"/>
</dbReference>
<dbReference type="PROSITE" id="PS50011">
    <property type="entry name" value="PROTEIN_KINASE_DOM"/>
    <property type="match status" value="1"/>
</dbReference>
<comment type="caution">
    <text evidence="2">The sequence shown here is derived from an EMBL/GenBank/DDBJ whole genome shotgun (WGS) entry which is preliminary data.</text>
</comment>
<keyword evidence="2" id="KW-0418">Kinase</keyword>
<dbReference type="InterPro" id="IPR053235">
    <property type="entry name" value="Ser_Thr_kinase"/>
</dbReference>
<dbReference type="PANTHER" id="PTHR24361">
    <property type="entry name" value="MITOGEN-ACTIVATED KINASE KINASE KINASE"/>
    <property type="match status" value="1"/>
</dbReference>
<reference evidence="2" key="1">
    <citation type="submission" date="2019-11" db="EMBL/GenBank/DDBJ databases">
        <title>Microbial mats filling the niche in hypersaline microbial mats.</title>
        <authorList>
            <person name="Wong H.L."/>
            <person name="Macleod F.I."/>
            <person name="White R.A. III"/>
            <person name="Burns B.P."/>
        </authorList>
    </citation>
    <scope>NUCLEOTIDE SEQUENCE</scope>
    <source>
        <strain evidence="2">Rbin_158</strain>
    </source>
</reference>
<evidence type="ECO:0000313" key="3">
    <source>
        <dbReference type="Proteomes" id="UP000649604"/>
    </source>
</evidence>
<dbReference type="InterPro" id="IPR011009">
    <property type="entry name" value="Kinase-like_dom_sf"/>
</dbReference>
<dbReference type="Pfam" id="PF00069">
    <property type="entry name" value="Pkinase"/>
    <property type="match status" value="1"/>
</dbReference>
<dbReference type="Gene3D" id="1.10.510.10">
    <property type="entry name" value="Transferase(Phosphotransferase) domain 1"/>
    <property type="match status" value="1"/>
</dbReference>
<sequence>YELLATIHQGKHSRIYRVQDKLLGRTLALKHIEQSYPDRAAYLQQMKDRTALHHPNILRIYDIDDRQGRIAMEYVAGHDLRYVLRLKGALAPKMVMYIATQLVNGLHQAHNHGIIHHALTPEHILLTRQCHLKITAFRAPDSFMQLQKTDDPYKYLYIPPELFRQATLTVASNVYSFGVILYEMLVGSTPFRLQQLRAFLHQHDPLEYDDTPLPQGIQPIIRRCLALSPDQRYPHIRAVGEKLIEWYKHGKRQTAHDENIRTYKDYLLMAWADGAISPVEADFLAHKRQELHITASEASTAETEVKEELNALLNPPDA</sequence>
<dbReference type="GO" id="GO:0005737">
    <property type="term" value="C:cytoplasm"/>
    <property type="evidence" value="ECO:0007669"/>
    <property type="project" value="TreeGrafter"/>
</dbReference>
<dbReference type="EMBL" id="WJJP01000225">
    <property type="protein sequence ID" value="MBD3324368.1"/>
    <property type="molecule type" value="Genomic_DNA"/>
</dbReference>
<dbReference type="InterPro" id="IPR000719">
    <property type="entry name" value="Prot_kinase_dom"/>
</dbReference>
<name>A0A9D5JU98_9BACT</name>
<proteinExistence type="predicted"/>
<dbReference type="GO" id="GO:0005524">
    <property type="term" value="F:ATP binding"/>
    <property type="evidence" value="ECO:0007669"/>
    <property type="project" value="InterPro"/>
</dbReference>
<feature type="non-terminal residue" evidence="2">
    <location>
        <position position="1"/>
    </location>
</feature>
<dbReference type="AlphaFoldDB" id="A0A9D5JU98"/>
<dbReference type="SUPFAM" id="SSF56112">
    <property type="entry name" value="Protein kinase-like (PK-like)"/>
    <property type="match status" value="1"/>
</dbReference>
<gene>
    <name evidence="2" type="ORF">GF339_07265</name>
</gene>
<keyword evidence="2" id="KW-0808">Transferase</keyword>
<dbReference type="Gene3D" id="3.30.200.20">
    <property type="entry name" value="Phosphorylase Kinase, domain 1"/>
    <property type="match status" value="1"/>
</dbReference>
<organism evidence="2 3">
    <name type="scientific">candidate division KSB3 bacterium</name>
    <dbReference type="NCBI Taxonomy" id="2044937"/>
    <lineage>
        <taxon>Bacteria</taxon>
        <taxon>candidate division KSB3</taxon>
    </lineage>
</organism>
<evidence type="ECO:0000313" key="2">
    <source>
        <dbReference type="EMBL" id="MBD3324368.1"/>
    </source>
</evidence>
<protein>
    <submittedName>
        <fullName evidence="2">Protein kinase</fullName>
    </submittedName>
</protein>
<dbReference type="PANTHER" id="PTHR24361:SF678">
    <property type="entry name" value="SPORULATION-SPECIFIC PROTEIN 1"/>
    <property type="match status" value="1"/>
</dbReference>
<dbReference type="CDD" id="cd14014">
    <property type="entry name" value="STKc_PknB_like"/>
    <property type="match status" value="1"/>
</dbReference>
<feature type="domain" description="Protein kinase" evidence="1">
    <location>
        <begin position="1"/>
        <end position="244"/>
    </location>
</feature>
<accession>A0A9D5JU98</accession>